<dbReference type="Pfam" id="PF00151">
    <property type="entry name" value="Lipase"/>
    <property type="match status" value="1"/>
</dbReference>
<evidence type="ECO:0000313" key="7">
    <source>
        <dbReference type="Proteomes" id="UP000037510"/>
    </source>
</evidence>
<protein>
    <submittedName>
        <fullName evidence="6">Putative triacylglycerol lipase, pancreatic</fullName>
    </submittedName>
</protein>
<comment type="similarity">
    <text evidence="2 4">Belongs to the AB hydrolase superfamily. Lipase family.</text>
</comment>
<comment type="caution">
    <text evidence="6">The sequence shown here is derived from an EMBL/GenBank/DDBJ whole genome shotgun (WGS) entry which is preliminary data.</text>
</comment>
<proteinExistence type="inferred from homology"/>
<dbReference type="GO" id="GO:0017171">
    <property type="term" value="F:serine hydrolase activity"/>
    <property type="evidence" value="ECO:0007669"/>
    <property type="project" value="TreeGrafter"/>
</dbReference>
<dbReference type="STRING" id="104452.A0A0L7L2Y1"/>
<reference evidence="6 7" key="1">
    <citation type="journal article" date="2015" name="Genome Biol. Evol.">
        <title>The genome of winter moth (Operophtera brumata) provides a genomic perspective on sexual dimorphism and phenology.</title>
        <authorList>
            <person name="Derks M.F."/>
            <person name="Smit S."/>
            <person name="Salis L."/>
            <person name="Schijlen E."/>
            <person name="Bossers A."/>
            <person name="Mateman C."/>
            <person name="Pijl A.S."/>
            <person name="de Ridder D."/>
            <person name="Groenen M.A."/>
            <person name="Visser M.E."/>
            <person name="Megens H.J."/>
        </authorList>
    </citation>
    <scope>NUCLEOTIDE SEQUENCE [LARGE SCALE GENOMIC DNA]</scope>
    <source>
        <strain evidence="6">WM2013NL</strain>
        <tissue evidence="6">Head and thorax</tissue>
    </source>
</reference>
<evidence type="ECO:0000256" key="4">
    <source>
        <dbReference type="RuleBase" id="RU004262"/>
    </source>
</evidence>
<dbReference type="GO" id="GO:0016042">
    <property type="term" value="P:lipid catabolic process"/>
    <property type="evidence" value="ECO:0007669"/>
    <property type="project" value="TreeGrafter"/>
</dbReference>
<feature type="domain" description="Lipase" evidence="5">
    <location>
        <begin position="115"/>
        <end position="224"/>
    </location>
</feature>
<evidence type="ECO:0000256" key="1">
    <source>
        <dbReference type="ARBA" id="ARBA00004613"/>
    </source>
</evidence>
<dbReference type="InterPro" id="IPR029058">
    <property type="entry name" value="AB_hydrolase_fold"/>
</dbReference>
<keyword evidence="3" id="KW-0964">Secreted</keyword>
<dbReference type="GO" id="GO:0005615">
    <property type="term" value="C:extracellular space"/>
    <property type="evidence" value="ECO:0007669"/>
    <property type="project" value="TreeGrafter"/>
</dbReference>
<dbReference type="PANTHER" id="PTHR11610">
    <property type="entry name" value="LIPASE"/>
    <property type="match status" value="1"/>
</dbReference>
<dbReference type="InterPro" id="IPR013818">
    <property type="entry name" value="Lipase"/>
</dbReference>
<evidence type="ECO:0000313" key="6">
    <source>
        <dbReference type="EMBL" id="KOB69671.1"/>
    </source>
</evidence>
<dbReference type="GO" id="GO:0016298">
    <property type="term" value="F:lipase activity"/>
    <property type="evidence" value="ECO:0007669"/>
    <property type="project" value="InterPro"/>
</dbReference>
<dbReference type="AlphaFoldDB" id="A0A0L7L2Y1"/>
<name>A0A0L7L2Y1_OPEBR</name>
<accession>A0A0L7L2Y1</accession>
<evidence type="ECO:0000256" key="2">
    <source>
        <dbReference type="ARBA" id="ARBA00010701"/>
    </source>
</evidence>
<dbReference type="InterPro" id="IPR000734">
    <property type="entry name" value="TAG_lipase"/>
</dbReference>
<organism evidence="6 7">
    <name type="scientific">Operophtera brumata</name>
    <name type="common">Winter moth</name>
    <name type="synonym">Phalaena brumata</name>
    <dbReference type="NCBI Taxonomy" id="104452"/>
    <lineage>
        <taxon>Eukaryota</taxon>
        <taxon>Metazoa</taxon>
        <taxon>Ecdysozoa</taxon>
        <taxon>Arthropoda</taxon>
        <taxon>Hexapoda</taxon>
        <taxon>Insecta</taxon>
        <taxon>Pterygota</taxon>
        <taxon>Neoptera</taxon>
        <taxon>Endopterygota</taxon>
        <taxon>Lepidoptera</taxon>
        <taxon>Glossata</taxon>
        <taxon>Ditrysia</taxon>
        <taxon>Geometroidea</taxon>
        <taxon>Geometridae</taxon>
        <taxon>Larentiinae</taxon>
        <taxon>Operophtera</taxon>
    </lineage>
</organism>
<dbReference type="Gene3D" id="3.40.50.1820">
    <property type="entry name" value="alpha/beta hydrolase"/>
    <property type="match status" value="1"/>
</dbReference>
<dbReference type="SUPFAM" id="SSF53474">
    <property type="entry name" value="alpha/beta-Hydrolases"/>
    <property type="match status" value="1"/>
</dbReference>
<evidence type="ECO:0000256" key="3">
    <source>
        <dbReference type="ARBA" id="ARBA00022525"/>
    </source>
</evidence>
<feature type="non-terminal residue" evidence="6">
    <location>
        <position position="1"/>
    </location>
</feature>
<dbReference type="Proteomes" id="UP000037510">
    <property type="component" value="Unassembled WGS sequence"/>
</dbReference>
<dbReference type="EMBL" id="JTDY01003361">
    <property type="protein sequence ID" value="KOB69671.1"/>
    <property type="molecule type" value="Genomic_DNA"/>
</dbReference>
<evidence type="ECO:0000259" key="5">
    <source>
        <dbReference type="Pfam" id="PF00151"/>
    </source>
</evidence>
<dbReference type="PANTHER" id="PTHR11610:SF173">
    <property type="entry name" value="LIPASE DOMAIN-CONTAINING PROTEIN-RELATED"/>
    <property type="match status" value="1"/>
</dbReference>
<comment type="subcellular location">
    <subcellularLocation>
        <location evidence="1">Secreted</location>
    </subcellularLocation>
</comment>
<sequence length="233" mass="26619">ISSLHKPRPGPKRSWHWRDFHEMWRLHLTDCNLRVMLWCILLGLQPAFAGILDPFNWARSDRIEVNIPWLPFENETRCYDDLGCLNITRSWFILYTKKNPTDGQILNVNVNKTIGLGRITGLDPAEPYFQGMPTQVRLDPTDAQFVDVIHTDGKSIFLLGYGMSQPVGHLDFYPNNGKEQPGCDLTEGPLVPLTLVKQGLEEASRVLVACNHVRAIKLFTESINGKWVVIRKQ</sequence>
<keyword evidence="7" id="KW-1185">Reference proteome</keyword>
<gene>
    <name evidence="6" type="ORF">OBRU01_16403</name>
</gene>